<dbReference type="Gene3D" id="1.10.357.10">
    <property type="entry name" value="Tetracycline Repressor, domain 2"/>
    <property type="match status" value="1"/>
</dbReference>
<dbReference type="InterPro" id="IPR001647">
    <property type="entry name" value="HTH_TetR"/>
</dbReference>
<dbReference type="AlphaFoldDB" id="A0A1I1IZ45"/>
<protein>
    <submittedName>
        <fullName evidence="5">Transcriptional regulator, TetR family</fullName>
    </submittedName>
</protein>
<gene>
    <name evidence="5" type="ORF">SAMN05421762_0829</name>
</gene>
<reference evidence="5 6" key="1">
    <citation type="submission" date="2016-10" db="EMBL/GenBank/DDBJ databases">
        <authorList>
            <person name="de Groot N.N."/>
        </authorList>
    </citation>
    <scope>NUCLEOTIDE SEQUENCE [LARGE SCALE GENOMIC DNA]</scope>
    <source>
        <strain evidence="5 6">DSM 29619</strain>
    </source>
</reference>
<evidence type="ECO:0000256" key="2">
    <source>
        <dbReference type="PROSITE-ProRule" id="PRU00335"/>
    </source>
</evidence>
<dbReference type="InterPro" id="IPR050109">
    <property type="entry name" value="HTH-type_TetR-like_transc_reg"/>
</dbReference>
<dbReference type="InterPro" id="IPR009057">
    <property type="entry name" value="Homeodomain-like_sf"/>
</dbReference>
<evidence type="ECO:0000256" key="1">
    <source>
        <dbReference type="ARBA" id="ARBA00023125"/>
    </source>
</evidence>
<dbReference type="STRING" id="517719.SAMN05421762_0829"/>
<dbReference type="Proteomes" id="UP000231644">
    <property type="component" value="Unassembled WGS sequence"/>
</dbReference>
<dbReference type="Pfam" id="PF00440">
    <property type="entry name" value="TetR_N"/>
    <property type="match status" value="1"/>
</dbReference>
<sequence>MTKTAPTSPSPGHAAPRLDKLNRLERQAEAKSAKRARRKDELADHAVAALKQLGYARTSLRDIAEMSGVAVGTLHYYFEDKVDLITYCVQRYKIGFLEEMEAILASDASAPELSQRFAQGLAQSIRQDAATHRLWYDIRNQAGFDPAFLPVVGEIETALSGLIRKLVLRMGGSEDKTDLVYLMLDATFRTAVQGVLAGDARALDQFEARAQNLLPRLLQPGTTG</sequence>
<evidence type="ECO:0000256" key="3">
    <source>
        <dbReference type="SAM" id="MobiDB-lite"/>
    </source>
</evidence>
<keyword evidence="6" id="KW-1185">Reference proteome</keyword>
<evidence type="ECO:0000313" key="6">
    <source>
        <dbReference type="Proteomes" id="UP000231644"/>
    </source>
</evidence>
<keyword evidence="1 2" id="KW-0238">DNA-binding</keyword>
<dbReference type="InterPro" id="IPR023772">
    <property type="entry name" value="DNA-bd_HTH_TetR-type_CS"/>
</dbReference>
<dbReference type="EMBL" id="FOLX01000001">
    <property type="protein sequence ID" value="SFC41131.1"/>
    <property type="molecule type" value="Genomic_DNA"/>
</dbReference>
<evidence type="ECO:0000259" key="4">
    <source>
        <dbReference type="PROSITE" id="PS50977"/>
    </source>
</evidence>
<dbReference type="SUPFAM" id="SSF46689">
    <property type="entry name" value="Homeodomain-like"/>
    <property type="match status" value="1"/>
</dbReference>
<dbReference type="GO" id="GO:0000976">
    <property type="term" value="F:transcription cis-regulatory region binding"/>
    <property type="evidence" value="ECO:0007669"/>
    <property type="project" value="TreeGrafter"/>
</dbReference>
<organism evidence="5 6">
    <name type="scientific">Pseudooceanicola nitratireducens</name>
    <dbReference type="NCBI Taxonomy" id="517719"/>
    <lineage>
        <taxon>Bacteria</taxon>
        <taxon>Pseudomonadati</taxon>
        <taxon>Pseudomonadota</taxon>
        <taxon>Alphaproteobacteria</taxon>
        <taxon>Rhodobacterales</taxon>
        <taxon>Paracoccaceae</taxon>
        <taxon>Pseudooceanicola</taxon>
    </lineage>
</organism>
<feature type="region of interest" description="Disordered" evidence="3">
    <location>
        <begin position="1"/>
        <end position="37"/>
    </location>
</feature>
<evidence type="ECO:0000313" key="5">
    <source>
        <dbReference type="EMBL" id="SFC41131.1"/>
    </source>
</evidence>
<name>A0A1I1IZ45_9RHOB</name>
<dbReference type="PROSITE" id="PS50977">
    <property type="entry name" value="HTH_TETR_2"/>
    <property type="match status" value="1"/>
</dbReference>
<feature type="DNA-binding region" description="H-T-H motif" evidence="2">
    <location>
        <begin position="59"/>
        <end position="78"/>
    </location>
</feature>
<feature type="compositionally biased region" description="Basic and acidic residues" evidence="3">
    <location>
        <begin position="16"/>
        <end position="37"/>
    </location>
</feature>
<dbReference type="PROSITE" id="PS01081">
    <property type="entry name" value="HTH_TETR_1"/>
    <property type="match status" value="1"/>
</dbReference>
<dbReference type="PANTHER" id="PTHR30055">
    <property type="entry name" value="HTH-TYPE TRANSCRIPTIONAL REGULATOR RUTR"/>
    <property type="match status" value="1"/>
</dbReference>
<feature type="domain" description="HTH tetR-type" evidence="4">
    <location>
        <begin position="36"/>
        <end position="96"/>
    </location>
</feature>
<dbReference type="GO" id="GO:0003700">
    <property type="term" value="F:DNA-binding transcription factor activity"/>
    <property type="evidence" value="ECO:0007669"/>
    <property type="project" value="TreeGrafter"/>
</dbReference>
<dbReference type="PANTHER" id="PTHR30055:SF226">
    <property type="entry name" value="HTH-TYPE TRANSCRIPTIONAL REGULATOR PKSA"/>
    <property type="match status" value="1"/>
</dbReference>
<accession>A0A1I1IZ45</accession>
<proteinExistence type="predicted"/>
<dbReference type="RefSeq" id="WP_170848699.1">
    <property type="nucleotide sequence ID" value="NZ_FNZG01000002.1"/>
</dbReference>